<proteinExistence type="predicted"/>
<name>A0A8J3TQN5_9ACTN</name>
<keyword evidence="2" id="KW-1185">Reference proteome</keyword>
<gene>
    <name evidence="1" type="ORF">Pmi06nite_47420</name>
</gene>
<accession>A0A8J3TQN5</accession>
<dbReference type="Proteomes" id="UP000650628">
    <property type="component" value="Unassembled WGS sequence"/>
</dbReference>
<organism evidence="1 2">
    <name type="scientific">Planotetraspora mira</name>
    <dbReference type="NCBI Taxonomy" id="58121"/>
    <lineage>
        <taxon>Bacteria</taxon>
        <taxon>Bacillati</taxon>
        <taxon>Actinomycetota</taxon>
        <taxon>Actinomycetes</taxon>
        <taxon>Streptosporangiales</taxon>
        <taxon>Streptosporangiaceae</taxon>
        <taxon>Planotetraspora</taxon>
    </lineage>
</organism>
<dbReference type="AlphaFoldDB" id="A0A8J3TQN5"/>
<evidence type="ECO:0000313" key="1">
    <source>
        <dbReference type="EMBL" id="GII31300.1"/>
    </source>
</evidence>
<evidence type="ECO:0000313" key="2">
    <source>
        <dbReference type="Proteomes" id="UP000650628"/>
    </source>
</evidence>
<protein>
    <submittedName>
        <fullName evidence="1">Uncharacterized protein</fullName>
    </submittedName>
</protein>
<reference evidence="1 2" key="1">
    <citation type="submission" date="2021-01" db="EMBL/GenBank/DDBJ databases">
        <title>Whole genome shotgun sequence of Planotetraspora mira NBRC 15435.</title>
        <authorList>
            <person name="Komaki H."/>
            <person name="Tamura T."/>
        </authorList>
    </citation>
    <scope>NUCLEOTIDE SEQUENCE [LARGE SCALE GENOMIC DNA]</scope>
    <source>
        <strain evidence="1 2">NBRC 15435</strain>
    </source>
</reference>
<dbReference type="EMBL" id="BOOO01000024">
    <property type="protein sequence ID" value="GII31300.1"/>
    <property type="molecule type" value="Genomic_DNA"/>
</dbReference>
<sequence>MFGVRDFALDGSIVSSDSGFSRVIRVRAGDTTMIHLAGVRSLVAETGDDPAAAAVPIEWLRTAARLVSRAQ</sequence>
<comment type="caution">
    <text evidence="1">The sequence shown here is derived from an EMBL/GenBank/DDBJ whole genome shotgun (WGS) entry which is preliminary data.</text>
</comment>